<dbReference type="OrthoDB" id="6105938at2759"/>
<evidence type="ECO:0000256" key="2">
    <source>
        <dbReference type="SAM" id="MobiDB-lite"/>
    </source>
</evidence>
<feature type="region of interest" description="Disordered" evidence="2">
    <location>
        <begin position="183"/>
        <end position="215"/>
    </location>
</feature>
<keyword evidence="5" id="KW-1185">Reference proteome</keyword>
<dbReference type="GO" id="GO:0008270">
    <property type="term" value="F:zinc ion binding"/>
    <property type="evidence" value="ECO:0007669"/>
    <property type="project" value="UniProtKB-KW"/>
</dbReference>
<dbReference type="SMART" id="SM00184">
    <property type="entry name" value="RING"/>
    <property type="match status" value="1"/>
</dbReference>
<accession>A0A4Y7Q0S3</accession>
<dbReference type="STRING" id="50990.A0A4Y7Q0S3"/>
<proteinExistence type="predicted"/>
<dbReference type="InterPro" id="IPR013083">
    <property type="entry name" value="Znf_RING/FYVE/PHD"/>
</dbReference>
<evidence type="ECO:0000259" key="3">
    <source>
        <dbReference type="PROSITE" id="PS50089"/>
    </source>
</evidence>
<dbReference type="Proteomes" id="UP000294933">
    <property type="component" value="Unassembled WGS sequence"/>
</dbReference>
<dbReference type="AlphaFoldDB" id="A0A4Y7Q0S3"/>
<protein>
    <recommendedName>
        <fullName evidence="3">RING-type domain-containing protein</fullName>
    </recommendedName>
</protein>
<feature type="compositionally biased region" description="Polar residues" evidence="2">
    <location>
        <begin position="186"/>
        <end position="202"/>
    </location>
</feature>
<dbReference type="SUPFAM" id="SSF57850">
    <property type="entry name" value="RING/U-box"/>
    <property type="match status" value="1"/>
</dbReference>
<dbReference type="Gene3D" id="3.30.40.10">
    <property type="entry name" value="Zinc/RING finger domain, C3HC4 (zinc finger)"/>
    <property type="match status" value="1"/>
</dbReference>
<sequence>MYECPLCFQSFGERVMPVALPCGHVFCHSDIRRMDAVQDSRCPTCRKDFIPGPNGNCIRLFLSNSAPASEGLTSSERQEAHILSERMRSIIGTSFGDNTDRTVQDILAWAQRIRGGKSQAALAELMASLHLMTDGHPTSREEFPEDYSDGELAQDDNSSIADDEFFERANQVAIDMINLRRHRSQSEQSLGEDSTHRSSGSPPGQPMRVWRPTPPDSVKYLRDGFEYCRNGRTGFRRYRRRYTIRDLVPELDQLLKEMDC</sequence>
<gene>
    <name evidence="4" type="ORF">BD410DRAFT_790284</name>
</gene>
<feature type="region of interest" description="Disordered" evidence="2">
    <location>
        <begin position="135"/>
        <end position="156"/>
    </location>
</feature>
<evidence type="ECO:0000313" key="5">
    <source>
        <dbReference type="Proteomes" id="UP000294933"/>
    </source>
</evidence>
<keyword evidence="1" id="KW-0479">Metal-binding</keyword>
<dbReference type="EMBL" id="ML170184">
    <property type="protein sequence ID" value="TDL20931.1"/>
    <property type="molecule type" value="Genomic_DNA"/>
</dbReference>
<reference evidence="4 5" key="1">
    <citation type="submission" date="2018-06" db="EMBL/GenBank/DDBJ databases">
        <title>A transcriptomic atlas of mushroom development highlights an independent origin of complex multicellularity.</title>
        <authorList>
            <consortium name="DOE Joint Genome Institute"/>
            <person name="Krizsan K."/>
            <person name="Almasi E."/>
            <person name="Merenyi Z."/>
            <person name="Sahu N."/>
            <person name="Viragh M."/>
            <person name="Koszo T."/>
            <person name="Mondo S."/>
            <person name="Kiss B."/>
            <person name="Balint B."/>
            <person name="Kues U."/>
            <person name="Barry K."/>
            <person name="Hegedus J.C."/>
            <person name="Henrissat B."/>
            <person name="Johnson J."/>
            <person name="Lipzen A."/>
            <person name="Ohm R."/>
            <person name="Nagy I."/>
            <person name="Pangilinan J."/>
            <person name="Yan J."/>
            <person name="Xiong Y."/>
            <person name="Grigoriev I.V."/>
            <person name="Hibbett D.S."/>
            <person name="Nagy L.G."/>
        </authorList>
    </citation>
    <scope>NUCLEOTIDE SEQUENCE [LARGE SCALE GENOMIC DNA]</scope>
    <source>
        <strain evidence="4 5">SZMC22713</strain>
    </source>
</reference>
<keyword evidence="1" id="KW-0862">Zinc</keyword>
<evidence type="ECO:0000313" key="4">
    <source>
        <dbReference type="EMBL" id="TDL20931.1"/>
    </source>
</evidence>
<dbReference type="CDD" id="cd16449">
    <property type="entry name" value="RING-HC"/>
    <property type="match status" value="1"/>
</dbReference>
<feature type="compositionally biased region" description="Acidic residues" evidence="2">
    <location>
        <begin position="143"/>
        <end position="154"/>
    </location>
</feature>
<dbReference type="PROSITE" id="PS50089">
    <property type="entry name" value="ZF_RING_2"/>
    <property type="match status" value="1"/>
</dbReference>
<dbReference type="VEuPathDB" id="FungiDB:BD410DRAFT_790284"/>
<feature type="domain" description="RING-type" evidence="3">
    <location>
        <begin position="4"/>
        <end position="46"/>
    </location>
</feature>
<evidence type="ECO:0000256" key="1">
    <source>
        <dbReference type="PROSITE-ProRule" id="PRU00175"/>
    </source>
</evidence>
<dbReference type="Pfam" id="PF13639">
    <property type="entry name" value="zf-RING_2"/>
    <property type="match status" value="1"/>
</dbReference>
<name>A0A4Y7Q0S3_9AGAM</name>
<keyword evidence="1" id="KW-0863">Zinc-finger</keyword>
<organism evidence="4 5">
    <name type="scientific">Rickenella mellea</name>
    <dbReference type="NCBI Taxonomy" id="50990"/>
    <lineage>
        <taxon>Eukaryota</taxon>
        <taxon>Fungi</taxon>
        <taxon>Dikarya</taxon>
        <taxon>Basidiomycota</taxon>
        <taxon>Agaricomycotina</taxon>
        <taxon>Agaricomycetes</taxon>
        <taxon>Hymenochaetales</taxon>
        <taxon>Rickenellaceae</taxon>
        <taxon>Rickenella</taxon>
    </lineage>
</organism>
<dbReference type="InterPro" id="IPR001841">
    <property type="entry name" value="Znf_RING"/>
</dbReference>